<accession>A0A2K1KK61</accession>
<dbReference type="InterPro" id="IPR054722">
    <property type="entry name" value="PolX-like_BBD"/>
</dbReference>
<dbReference type="Pfam" id="PF13961">
    <property type="entry name" value="DUF4219"/>
    <property type="match status" value="1"/>
</dbReference>
<dbReference type="PaxDb" id="3218-PP1S116_178V6.1"/>
<dbReference type="Pfam" id="PF22936">
    <property type="entry name" value="Pol_BBD"/>
    <property type="match status" value="1"/>
</dbReference>
<keyword evidence="1" id="KW-0645">Protease</keyword>
<keyword evidence="1" id="KW-0378">Hydrolase</keyword>
<feature type="domain" description="Reverse transcriptase Ty1/copia-type" evidence="2">
    <location>
        <begin position="594"/>
        <end position="724"/>
    </location>
</feature>
<gene>
    <name evidence="6" type="ORF">PHYPA_007844</name>
</gene>
<dbReference type="Pfam" id="PF13976">
    <property type="entry name" value="gag_pre-integrs"/>
    <property type="match status" value="1"/>
</dbReference>
<evidence type="ECO:0000313" key="6">
    <source>
        <dbReference type="EMBL" id="PNR54168.1"/>
    </source>
</evidence>
<dbReference type="Pfam" id="PF07727">
    <property type="entry name" value="RVT_2"/>
    <property type="match status" value="1"/>
</dbReference>
<dbReference type="InterPro" id="IPR013103">
    <property type="entry name" value="RVT_2"/>
</dbReference>
<name>A0A2K1KK61_PHYPA</name>
<dbReference type="AlphaFoldDB" id="A0A2K1KK61"/>
<dbReference type="Gramene" id="Pp3c5_17950V3.1">
    <property type="protein sequence ID" value="Pp3c5_17950V3.1"/>
    <property type="gene ID" value="Pp3c5_17950"/>
</dbReference>
<evidence type="ECO:0000259" key="2">
    <source>
        <dbReference type="Pfam" id="PF07727"/>
    </source>
</evidence>
<keyword evidence="1" id="KW-0064">Aspartyl protease</keyword>
<dbReference type="InterPro" id="IPR025314">
    <property type="entry name" value="DUF4219"/>
</dbReference>
<dbReference type="InterPro" id="IPR025724">
    <property type="entry name" value="GAG-pre-integrase_dom"/>
</dbReference>
<feature type="domain" description="GAG-pre-integrase" evidence="4">
    <location>
        <begin position="444"/>
        <end position="496"/>
    </location>
</feature>
<evidence type="ECO:0008006" key="9">
    <source>
        <dbReference type="Google" id="ProtNLM"/>
    </source>
</evidence>
<reference evidence="6 8" key="2">
    <citation type="journal article" date="2018" name="Plant J.">
        <title>The Physcomitrella patens chromosome-scale assembly reveals moss genome structure and evolution.</title>
        <authorList>
            <person name="Lang D."/>
            <person name="Ullrich K.K."/>
            <person name="Murat F."/>
            <person name="Fuchs J."/>
            <person name="Jenkins J."/>
            <person name="Haas F.B."/>
            <person name="Piednoel M."/>
            <person name="Gundlach H."/>
            <person name="Van Bel M."/>
            <person name="Meyberg R."/>
            <person name="Vives C."/>
            <person name="Morata J."/>
            <person name="Symeonidi A."/>
            <person name="Hiss M."/>
            <person name="Muchero W."/>
            <person name="Kamisugi Y."/>
            <person name="Saleh O."/>
            <person name="Blanc G."/>
            <person name="Decker E.L."/>
            <person name="van Gessel N."/>
            <person name="Grimwood J."/>
            <person name="Hayes R.D."/>
            <person name="Graham S.W."/>
            <person name="Gunter L.E."/>
            <person name="McDaniel S.F."/>
            <person name="Hoernstein S.N.W."/>
            <person name="Larsson A."/>
            <person name="Li F.W."/>
            <person name="Perroud P.F."/>
            <person name="Phillips J."/>
            <person name="Ranjan P."/>
            <person name="Rokshar D.S."/>
            <person name="Rothfels C.J."/>
            <person name="Schneider L."/>
            <person name="Shu S."/>
            <person name="Stevenson D.W."/>
            <person name="Thummler F."/>
            <person name="Tillich M."/>
            <person name="Villarreal Aguilar J.C."/>
            <person name="Widiez T."/>
            <person name="Wong G.K."/>
            <person name="Wymore A."/>
            <person name="Zhang Y."/>
            <person name="Zimmer A.D."/>
            <person name="Quatrano R.S."/>
            <person name="Mayer K.F.X."/>
            <person name="Goodstein D."/>
            <person name="Casacuberta J.M."/>
            <person name="Vandepoele K."/>
            <person name="Reski R."/>
            <person name="Cuming A.C."/>
            <person name="Tuskan G.A."/>
            <person name="Maumus F."/>
            <person name="Salse J."/>
            <person name="Schmutz J."/>
            <person name="Rensing S.A."/>
        </authorList>
    </citation>
    <scope>NUCLEOTIDE SEQUENCE [LARGE SCALE GENOMIC DNA]</scope>
    <source>
        <strain evidence="7 8">cv. Gransden 2004</strain>
    </source>
</reference>
<sequence length="758" mass="86215">MDSVVAANKMLAGPANYKRWKSTIQSVLVREDLWDVVAPEQSDTVHEETLDVTEFSQVSDRNSSERIGSLRTPRFEILDKKTICRRKTKSIGYLRLSLSPIWWENLQMPHSMTVASFMQTVHEIINDLRDANELLSDLVIIHKILKIISFKFETLVRIIHNKQTPPTLAKLAVRLQMEEMEIKLRSDSHEEAFIIRIRNAIRGCHRHNLAFGPRQFDRYNQQRRTEEVECHRCHKIGDLTRDCLALAPIPIIGGSRLRTQANLIEDYPGESYDPTPEEIQNALNVLSLALVSEKDWVICNGASKHFSGDLDLFSTLESPLQQVTMATANGHIHSVEGQGEVILPHNSNINKLHNAYYVPGLRHNLMSVVQFVRQNNSILVFGKDKCAILTKTQPSKIITVGYWDNKSQLYKLTHDGVVLRPQSRTNLTSLALLDNLDHPSHHNSKYSYNLSYLWHCRLGHVGFTTLHKIASEGNVYGIPTFTVEPIICQHCFKEKQAREPTPQKATNGLKQLLELGHVDICGPLPLPSAAGNIPEIGKITTRSGRMTQPPKWLSDHYAAAVTTSTLEPADSSKAWKCPNWKNSIFDKYNSIIKNDVWYLTKFPPGRSAISTRWVFTAKIDPEAERSGCRGDICPAVAWEMIRSLLAITSQNNWIITRMDIITTFFHGPCKEEVYVKHPEGFLVPGKEHLVYRLKKALYGLRQAPKLWYDEIDHYLKHISFKPGDLLMVGNSTRVIKDLKQQLNLRVSITKLSEGDIMI</sequence>
<dbReference type="EnsemblPlants" id="Pp3c5_17950V3.1">
    <property type="protein sequence ID" value="Pp3c5_17950V3.1"/>
    <property type="gene ID" value="Pp3c5_17950"/>
</dbReference>
<reference evidence="7" key="3">
    <citation type="submission" date="2020-12" db="UniProtKB">
        <authorList>
            <consortium name="EnsemblPlants"/>
        </authorList>
    </citation>
    <scope>IDENTIFICATION</scope>
</reference>
<evidence type="ECO:0000259" key="4">
    <source>
        <dbReference type="Pfam" id="PF13976"/>
    </source>
</evidence>
<evidence type="ECO:0000259" key="5">
    <source>
        <dbReference type="Pfam" id="PF22936"/>
    </source>
</evidence>
<evidence type="ECO:0000313" key="8">
    <source>
        <dbReference type="Proteomes" id="UP000006727"/>
    </source>
</evidence>
<dbReference type="EMBL" id="ABEU02000005">
    <property type="protein sequence ID" value="PNR54168.1"/>
    <property type="molecule type" value="Genomic_DNA"/>
</dbReference>
<reference evidence="6 8" key="1">
    <citation type="journal article" date="2008" name="Science">
        <title>The Physcomitrella genome reveals evolutionary insights into the conquest of land by plants.</title>
        <authorList>
            <person name="Rensing S."/>
            <person name="Lang D."/>
            <person name="Zimmer A."/>
            <person name="Terry A."/>
            <person name="Salamov A."/>
            <person name="Shapiro H."/>
            <person name="Nishiyama T."/>
            <person name="Perroud P.-F."/>
            <person name="Lindquist E."/>
            <person name="Kamisugi Y."/>
            <person name="Tanahashi T."/>
            <person name="Sakakibara K."/>
            <person name="Fujita T."/>
            <person name="Oishi K."/>
            <person name="Shin-I T."/>
            <person name="Kuroki Y."/>
            <person name="Toyoda A."/>
            <person name="Suzuki Y."/>
            <person name="Hashimoto A."/>
            <person name="Yamaguchi K."/>
            <person name="Sugano A."/>
            <person name="Kohara Y."/>
            <person name="Fujiyama A."/>
            <person name="Anterola A."/>
            <person name="Aoki S."/>
            <person name="Ashton N."/>
            <person name="Barbazuk W.B."/>
            <person name="Barker E."/>
            <person name="Bennetzen J."/>
            <person name="Bezanilla M."/>
            <person name="Blankenship R."/>
            <person name="Cho S.H."/>
            <person name="Dutcher S."/>
            <person name="Estelle M."/>
            <person name="Fawcett J.A."/>
            <person name="Gundlach H."/>
            <person name="Hanada K."/>
            <person name="Heyl A."/>
            <person name="Hicks K.A."/>
            <person name="Hugh J."/>
            <person name="Lohr M."/>
            <person name="Mayer K."/>
            <person name="Melkozernov A."/>
            <person name="Murata T."/>
            <person name="Nelson D."/>
            <person name="Pils B."/>
            <person name="Prigge M."/>
            <person name="Reiss B."/>
            <person name="Renner T."/>
            <person name="Rombauts S."/>
            <person name="Rushton P."/>
            <person name="Sanderfoot A."/>
            <person name="Schween G."/>
            <person name="Shiu S.-H."/>
            <person name="Stueber K."/>
            <person name="Theodoulou F.L."/>
            <person name="Tu H."/>
            <person name="Van de Peer Y."/>
            <person name="Verrier P.J."/>
            <person name="Waters E."/>
            <person name="Wood A."/>
            <person name="Yang L."/>
            <person name="Cove D."/>
            <person name="Cuming A."/>
            <person name="Hasebe M."/>
            <person name="Lucas S."/>
            <person name="Mishler D.B."/>
            <person name="Reski R."/>
            <person name="Grigoriev I."/>
            <person name="Quatrano R.S."/>
            <person name="Boore J.L."/>
        </authorList>
    </citation>
    <scope>NUCLEOTIDE SEQUENCE [LARGE SCALE GENOMIC DNA]</scope>
    <source>
        <strain evidence="7 8">cv. Gransden 2004</strain>
    </source>
</reference>
<evidence type="ECO:0000259" key="3">
    <source>
        <dbReference type="Pfam" id="PF13961"/>
    </source>
</evidence>
<keyword evidence="8" id="KW-1185">Reference proteome</keyword>
<dbReference type="SUPFAM" id="SSF56672">
    <property type="entry name" value="DNA/RNA polymerases"/>
    <property type="match status" value="1"/>
</dbReference>
<dbReference type="InterPro" id="IPR043502">
    <property type="entry name" value="DNA/RNA_pol_sf"/>
</dbReference>
<organism evidence="6">
    <name type="scientific">Physcomitrium patens</name>
    <name type="common">Spreading-leaved earth moss</name>
    <name type="synonym">Physcomitrella patens</name>
    <dbReference type="NCBI Taxonomy" id="3218"/>
    <lineage>
        <taxon>Eukaryota</taxon>
        <taxon>Viridiplantae</taxon>
        <taxon>Streptophyta</taxon>
        <taxon>Embryophyta</taxon>
        <taxon>Bryophyta</taxon>
        <taxon>Bryophytina</taxon>
        <taxon>Bryopsida</taxon>
        <taxon>Funariidae</taxon>
        <taxon>Funariales</taxon>
        <taxon>Funariaceae</taxon>
        <taxon>Physcomitrium</taxon>
    </lineage>
</organism>
<dbReference type="GO" id="GO:0004190">
    <property type="term" value="F:aspartic-type endopeptidase activity"/>
    <property type="evidence" value="ECO:0007669"/>
    <property type="project" value="UniProtKB-KW"/>
</dbReference>
<proteinExistence type="predicted"/>
<evidence type="ECO:0000313" key="7">
    <source>
        <dbReference type="EnsemblPlants" id="Pp3c5_17950V3.1"/>
    </source>
</evidence>
<dbReference type="Proteomes" id="UP000006727">
    <property type="component" value="Chromosome 5"/>
</dbReference>
<protein>
    <recommendedName>
        <fullName evidence="9">Reverse transcriptase Ty1/copia-type domain-containing protein</fullName>
    </recommendedName>
</protein>
<feature type="domain" description="Retrovirus-related Pol polyprotein from transposon TNT 1-94-like beta-barrel" evidence="5">
    <location>
        <begin position="296"/>
        <end position="373"/>
    </location>
</feature>
<dbReference type="PANTHER" id="PTHR47592">
    <property type="entry name" value="PBF68 PROTEIN"/>
    <property type="match status" value="1"/>
</dbReference>
<evidence type="ECO:0000256" key="1">
    <source>
        <dbReference type="ARBA" id="ARBA00022750"/>
    </source>
</evidence>
<dbReference type="Pfam" id="PF14223">
    <property type="entry name" value="Retrotran_gag_2"/>
    <property type="match status" value="1"/>
</dbReference>
<dbReference type="InParanoid" id="A0A2K1KK61"/>
<feature type="domain" description="DUF4219" evidence="3">
    <location>
        <begin position="15"/>
        <end position="37"/>
    </location>
</feature>